<feature type="coiled-coil region" evidence="6">
    <location>
        <begin position="160"/>
        <end position="190"/>
    </location>
</feature>
<dbReference type="GeneID" id="96087911"/>
<dbReference type="PANTHER" id="PTHR12800:SF4">
    <property type="entry name" value="HSP90 CO-CHAPERONE CDC37"/>
    <property type="match status" value="1"/>
</dbReference>
<keyword evidence="4" id="KW-0143">Chaperone</keyword>
<dbReference type="Proteomes" id="UP001578633">
    <property type="component" value="Chromosome 7"/>
</dbReference>
<evidence type="ECO:0000259" key="10">
    <source>
        <dbReference type="SMART" id="SM01071"/>
    </source>
</evidence>
<organism evidence="11 12">
    <name type="scientific">Alternaria dauci</name>
    <dbReference type="NCBI Taxonomy" id="48095"/>
    <lineage>
        <taxon>Eukaryota</taxon>
        <taxon>Fungi</taxon>
        <taxon>Dikarya</taxon>
        <taxon>Ascomycota</taxon>
        <taxon>Pezizomycotina</taxon>
        <taxon>Dothideomycetes</taxon>
        <taxon>Pleosporomycetidae</taxon>
        <taxon>Pleosporales</taxon>
        <taxon>Pleosporineae</taxon>
        <taxon>Pleosporaceae</taxon>
        <taxon>Alternaria</taxon>
        <taxon>Alternaria sect. Porri</taxon>
    </lineage>
</organism>
<comment type="caution">
    <text evidence="11">The sequence shown here is derived from an EMBL/GenBank/DDBJ whole genome shotgun (WGS) entry which is preliminary data.</text>
</comment>
<dbReference type="Pfam" id="PF03234">
    <property type="entry name" value="CDC37_N"/>
    <property type="match status" value="1"/>
</dbReference>
<keyword evidence="12" id="KW-1185">Reference proteome</keyword>
<feature type="region of interest" description="Disordered" evidence="7">
    <location>
        <begin position="417"/>
        <end position="439"/>
    </location>
</feature>
<dbReference type="InterPro" id="IPR004918">
    <property type="entry name" value="Cdc37"/>
</dbReference>
<dbReference type="Pfam" id="PF08564">
    <property type="entry name" value="CDC37_C"/>
    <property type="match status" value="1"/>
</dbReference>
<dbReference type="Pfam" id="PF08565">
    <property type="entry name" value="CDC37_M"/>
    <property type="match status" value="1"/>
</dbReference>
<evidence type="ECO:0000256" key="2">
    <source>
        <dbReference type="ARBA" id="ARBA00006222"/>
    </source>
</evidence>
<feature type="compositionally biased region" description="Polar residues" evidence="7">
    <location>
        <begin position="233"/>
        <end position="253"/>
    </location>
</feature>
<evidence type="ECO:0000259" key="8">
    <source>
        <dbReference type="SMART" id="SM01069"/>
    </source>
</evidence>
<feature type="domain" description="Cdc37 Hsp90 binding" evidence="9">
    <location>
        <begin position="221"/>
        <end position="400"/>
    </location>
</feature>
<dbReference type="InterPro" id="IPR013874">
    <property type="entry name" value="Cdc37_Hsp90-bd"/>
</dbReference>
<name>A0ABR3UCE2_9PLEO</name>
<dbReference type="SMART" id="SM01069">
    <property type="entry name" value="CDC37_C"/>
    <property type="match status" value="1"/>
</dbReference>
<feature type="domain" description="Cdc37 N-terminal" evidence="10">
    <location>
        <begin position="2"/>
        <end position="204"/>
    </location>
</feature>
<feature type="domain" description="Cdc37 C-terminal" evidence="8">
    <location>
        <begin position="419"/>
        <end position="515"/>
    </location>
</feature>
<keyword evidence="6" id="KW-0175">Coiled coil</keyword>
<dbReference type="SMART" id="SM01070">
    <property type="entry name" value="CDC37_M"/>
    <property type="match status" value="1"/>
</dbReference>
<comment type="subcellular location">
    <subcellularLocation>
        <location evidence="1">Cytoplasm</location>
    </subcellularLocation>
</comment>
<keyword evidence="3" id="KW-0963">Cytoplasm</keyword>
<proteinExistence type="inferred from homology"/>
<comment type="similarity">
    <text evidence="2">Belongs to the CDC37 family.</text>
</comment>
<feature type="compositionally biased region" description="Basic and acidic residues" evidence="7">
    <location>
        <begin position="120"/>
        <end position="129"/>
    </location>
</feature>
<evidence type="ECO:0000259" key="9">
    <source>
        <dbReference type="SMART" id="SM01070"/>
    </source>
</evidence>
<dbReference type="RefSeq" id="XP_069304752.1">
    <property type="nucleotide sequence ID" value="XM_069453751.1"/>
</dbReference>
<dbReference type="InterPro" id="IPR013855">
    <property type="entry name" value="Cdc37_N_dom"/>
</dbReference>
<evidence type="ECO:0000313" key="11">
    <source>
        <dbReference type="EMBL" id="KAL1794168.1"/>
    </source>
</evidence>
<sequence length="519" mass="58093">MVINYSKWDALELSDDSDIEVHPNVDKKSFIRAKQAQIHQERDHRRHQIRTLKYERIINDGLTERVDRLLTALKSHKDKQAEGNGANDDQLVFQAMMESMMDMKVDKDGGADRPPPPPEGVHEHIKDKPTYPQMMASLVDAVKKDIDEQKSDEPRYTLFIQGLEKEKARIQDLQSQLLAKLDELEKEEKKHITSDDIHEGFNYSNVKKVEEEKKKKAAAASSSTAAKKETTVELLNNPQRPAATRTDTGQSSGADADIEEGSVVGASPEDDDDDITASPLAQQFAKIKAGDWYACLQFLMAHPEILAEKETDGLLVEAFNSELDGKPKHARQCVHQGLLLQYCRQLGGRQGVELFFKRIQTKDHQAGKMFNDDVDSTYHRIKTRAAEILKERAENPQSEGAGVEQIQLHAVDPNTQINISVPPKESTATDPQEKEAEEQARQIFESFPPGLQRALESGKLDEVNKVLAKMSVDEAEEVVEKLGQGGMLSLEEGVIDATTEEGQQIMGEIEKNRKMPGQA</sequence>
<feature type="region of interest" description="Disordered" evidence="7">
    <location>
        <begin position="214"/>
        <end position="256"/>
    </location>
</feature>
<evidence type="ECO:0000256" key="5">
    <source>
        <dbReference type="ARBA" id="ARBA00031396"/>
    </source>
</evidence>
<evidence type="ECO:0000256" key="1">
    <source>
        <dbReference type="ARBA" id="ARBA00004496"/>
    </source>
</evidence>
<evidence type="ECO:0000256" key="4">
    <source>
        <dbReference type="ARBA" id="ARBA00023186"/>
    </source>
</evidence>
<dbReference type="Gene3D" id="1.20.58.610">
    <property type="entry name" value="Cdc37, Hsp90 binding domain"/>
    <property type="match status" value="1"/>
</dbReference>
<accession>A0ABR3UCE2</accession>
<evidence type="ECO:0000256" key="3">
    <source>
        <dbReference type="ARBA" id="ARBA00022490"/>
    </source>
</evidence>
<evidence type="ECO:0000313" key="12">
    <source>
        <dbReference type="Proteomes" id="UP001578633"/>
    </source>
</evidence>
<dbReference type="EMBL" id="JBHGVX010000007">
    <property type="protein sequence ID" value="KAL1794168.1"/>
    <property type="molecule type" value="Genomic_DNA"/>
</dbReference>
<evidence type="ECO:0000256" key="7">
    <source>
        <dbReference type="SAM" id="MobiDB-lite"/>
    </source>
</evidence>
<dbReference type="InterPro" id="IPR013873">
    <property type="entry name" value="Cdc37_C"/>
</dbReference>
<dbReference type="InterPro" id="IPR038189">
    <property type="entry name" value="Cdc37_Hsp90-bd_sf"/>
</dbReference>
<gene>
    <name evidence="11" type="ORF">ACET3X_007589</name>
</gene>
<feature type="region of interest" description="Disordered" evidence="7">
    <location>
        <begin position="107"/>
        <end position="129"/>
    </location>
</feature>
<dbReference type="PANTHER" id="PTHR12800">
    <property type="entry name" value="CDC37-RELATED"/>
    <property type="match status" value="1"/>
</dbReference>
<dbReference type="SUPFAM" id="SSF101391">
    <property type="entry name" value="Hsp90 co-chaperone CDC37"/>
    <property type="match status" value="1"/>
</dbReference>
<reference evidence="11 12" key="1">
    <citation type="submission" date="2024-09" db="EMBL/GenBank/DDBJ databases">
        <title>T2T genomes of carrot and Alternaria dauci and their utility for understanding host-pathogen interaction during carrot leaf blight disease.</title>
        <authorList>
            <person name="Liu W."/>
            <person name="Xu S."/>
            <person name="Ou C."/>
            <person name="Liu X."/>
            <person name="Zhuang F."/>
            <person name="Deng X.W."/>
        </authorList>
    </citation>
    <scope>NUCLEOTIDE SEQUENCE [LARGE SCALE GENOMIC DNA]</scope>
    <source>
        <strain evidence="11 12">A2016</strain>
    </source>
</reference>
<protein>
    <recommendedName>
        <fullName evidence="5">Hsp90 chaperone protein kinase-targeting subunit</fullName>
    </recommendedName>
</protein>
<evidence type="ECO:0000256" key="6">
    <source>
        <dbReference type="SAM" id="Coils"/>
    </source>
</evidence>
<dbReference type="SMART" id="SM01071">
    <property type="entry name" value="CDC37_N"/>
    <property type="match status" value="1"/>
</dbReference>